<accession>A0A6M3YN48</accession>
<dbReference type="Proteomes" id="UP000503037">
    <property type="component" value="Segment"/>
</dbReference>
<evidence type="ECO:0000313" key="1">
    <source>
        <dbReference type="EMBL" id="QJI53343.1"/>
    </source>
</evidence>
<name>A0A6M3YN48_9CAUD</name>
<sequence>MVWLKFFKLLLQLSFNISKYLETKQLLNAGEAIAIRKGLEDAIAKSNKAMRARNAAGAKFDSANGVPDNNDPNLRD</sequence>
<protein>
    <submittedName>
        <fullName evidence="1">Uncharacterized protein</fullName>
    </submittedName>
</protein>
<reference evidence="2" key="1">
    <citation type="submission" date="2020-04" db="EMBL/GenBank/DDBJ databases">
        <authorList>
            <person name="Ma R."/>
            <person name="Lai J."/>
            <person name="Yang Y."/>
            <person name="Jiao N."/>
            <person name="Zhang R."/>
        </authorList>
    </citation>
    <scope>NUCLEOTIDE SEQUENCE [LARGE SCALE GENOMIC DNA]</scope>
</reference>
<evidence type="ECO:0000313" key="2">
    <source>
        <dbReference type="Proteomes" id="UP000503037"/>
    </source>
</evidence>
<organism evidence="1 2">
    <name type="scientific">Alteromonas phage vB_AcoS-R7M</name>
    <dbReference type="NCBI Taxonomy" id="2729541"/>
    <lineage>
        <taxon>Viruses</taxon>
        <taxon>Duplodnaviria</taxon>
        <taxon>Heunggongvirae</taxon>
        <taxon>Uroviricota</taxon>
        <taxon>Caudoviricetes</taxon>
        <taxon>Queuovirinae</taxon>
        <taxon>Amoyvirus</taxon>
        <taxon>Amoyvirus R7M</taxon>
    </lineage>
</organism>
<keyword evidence="2" id="KW-1185">Reference proteome</keyword>
<gene>
    <name evidence="1" type="ORF">vBAcoSR7M_21</name>
</gene>
<proteinExistence type="predicted"/>
<dbReference type="EMBL" id="MT345684">
    <property type="protein sequence ID" value="QJI53343.1"/>
    <property type="molecule type" value="Genomic_DNA"/>
</dbReference>